<accession>A0A2T5VF04</accession>
<dbReference type="Gene3D" id="3.40.50.1000">
    <property type="entry name" value="HAD superfamily/HAD-like"/>
    <property type="match status" value="1"/>
</dbReference>
<feature type="transmembrane region" description="Helical" evidence="12">
    <location>
        <begin position="89"/>
        <end position="105"/>
    </location>
</feature>
<dbReference type="PRINTS" id="PR00119">
    <property type="entry name" value="CATATPASE"/>
</dbReference>
<dbReference type="SMART" id="SM00831">
    <property type="entry name" value="Cation_ATPase_N"/>
    <property type="match status" value="1"/>
</dbReference>
<evidence type="ECO:0000256" key="2">
    <source>
        <dbReference type="ARBA" id="ARBA00005675"/>
    </source>
</evidence>
<protein>
    <submittedName>
        <fullName evidence="14">Ca2+-transporting ATPase</fullName>
    </submittedName>
</protein>
<dbReference type="SFLD" id="SFLDS00003">
    <property type="entry name" value="Haloacid_Dehalogenase"/>
    <property type="match status" value="1"/>
</dbReference>
<evidence type="ECO:0000256" key="10">
    <source>
        <dbReference type="ARBA" id="ARBA00022989"/>
    </source>
</evidence>
<dbReference type="FunFam" id="2.70.150.10:FF:000160">
    <property type="entry name" value="Sarcoplasmic/endoplasmic reticulum calcium ATPase 1"/>
    <property type="match status" value="1"/>
</dbReference>
<dbReference type="PROSITE" id="PS00154">
    <property type="entry name" value="ATPASE_E1_E2"/>
    <property type="match status" value="1"/>
</dbReference>
<feature type="transmembrane region" description="Helical" evidence="12">
    <location>
        <begin position="65"/>
        <end position="83"/>
    </location>
</feature>
<dbReference type="InterPro" id="IPR023298">
    <property type="entry name" value="ATPase_P-typ_TM_dom_sf"/>
</dbReference>
<keyword evidence="11 12" id="KW-0472">Membrane</keyword>
<dbReference type="SUPFAM" id="SSF81660">
    <property type="entry name" value="Metal cation-transporting ATPase, ATP-binding domain N"/>
    <property type="match status" value="1"/>
</dbReference>
<dbReference type="InterPro" id="IPR059000">
    <property type="entry name" value="ATPase_P-type_domA"/>
</dbReference>
<dbReference type="Gene3D" id="2.70.150.10">
    <property type="entry name" value="Calcium-transporting ATPase, cytoplasmic transduction domain A"/>
    <property type="match status" value="1"/>
</dbReference>
<dbReference type="NCBIfam" id="TIGR01494">
    <property type="entry name" value="ATPase_P-type"/>
    <property type="match status" value="2"/>
</dbReference>
<dbReference type="Pfam" id="PF00690">
    <property type="entry name" value="Cation_ATPase_N"/>
    <property type="match status" value="1"/>
</dbReference>
<proteinExistence type="inferred from homology"/>
<feature type="transmembrane region" description="Helical" evidence="12">
    <location>
        <begin position="706"/>
        <end position="728"/>
    </location>
</feature>
<dbReference type="Pfam" id="PF00122">
    <property type="entry name" value="E1-E2_ATPase"/>
    <property type="match status" value="1"/>
</dbReference>
<keyword evidence="5 12" id="KW-0812">Transmembrane</keyword>
<dbReference type="PRINTS" id="PR00120">
    <property type="entry name" value="HATPASE"/>
</dbReference>
<gene>
    <name evidence="14" type="ORF">C8N35_101376</name>
</gene>
<dbReference type="SFLD" id="SFLDG00002">
    <property type="entry name" value="C1.7:_P-type_atpase_like"/>
    <property type="match status" value="1"/>
</dbReference>
<dbReference type="GO" id="GO:0005524">
    <property type="term" value="F:ATP binding"/>
    <property type="evidence" value="ECO:0007669"/>
    <property type="project" value="UniProtKB-KW"/>
</dbReference>
<dbReference type="InterPro" id="IPR023214">
    <property type="entry name" value="HAD_sf"/>
</dbReference>
<evidence type="ECO:0000256" key="6">
    <source>
        <dbReference type="ARBA" id="ARBA00022741"/>
    </source>
</evidence>
<dbReference type="InterPro" id="IPR044492">
    <property type="entry name" value="P_typ_ATPase_HD_dom"/>
</dbReference>
<dbReference type="Gene3D" id="3.40.1110.10">
    <property type="entry name" value="Calcium-transporting ATPase, cytoplasmic domain N"/>
    <property type="match status" value="1"/>
</dbReference>
<dbReference type="SUPFAM" id="SSF81665">
    <property type="entry name" value="Calcium ATPase, transmembrane domain M"/>
    <property type="match status" value="1"/>
</dbReference>
<dbReference type="GO" id="GO:0005886">
    <property type="term" value="C:plasma membrane"/>
    <property type="evidence" value="ECO:0007669"/>
    <property type="project" value="UniProtKB-SubCell"/>
</dbReference>
<dbReference type="InterPro" id="IPR023299">
    <property type="entry name" value="ATPase_P-typ_cyto_dom_N"/>
</dbReference>
<feature type="domain" description="Cation-transporting P-type ATPase N-terminal" evidence="13">
    <location>
        <begin position="11"/>
        <end position="85"/>
    </location>
</feature>
<feature type="transmembrane region" description="Helical" evidence="12">
    <location>
        <begin position="834"/>
        <end position="854"/>
    </location>
</feature>
<keyword evidence="4" id="KW-0597">Phosphoprotein</keyword>
<feature type="transmembrane region" description="Helical" evidence="12">
    <location>
        <begin position="768"/>
        <end position="786"/>
    </location>
</feature>
<dbReference type="InterPro" id="IPR006068">
    <property type="entry name" value="ATPase_P-typ_cation-transptr_C"/>
</dbReference>
<dbReference type="GO" id="GO:0016887">
    <property type="term" value="F:ATP hydrolysis activity"/>
    <property type="evidence" value="ECO:0007669"/>
    <property type="project" value="InterPro"/>
</dbReference>
<dbReference type="InterPro" id="IPR036412">
    <property type="entry name" value="HAD-like_sf"/>
</dbReference>
<evidence type="ECO:0000256" key="5">
    <source>
        <dbReference type="ARBA" id="ARBA00022692"/>
    </source>
</evidence>
<dbReference type="InterPro" id="IPR008250">
    <property type="entry name" value="ATPase_P-typ_transduc_dom_A_sf"/>
</dbReference>
<evidence type="ECO:0000256" key="1">
    <source>
        <dbReference type="ARBA" id="ARBA00004651"/>
    </source>
</evidence>
<dbReference type="InterPro" id="IPR050510">
    <property type="entry name" value="Cation_transp_ATPase_P-type"/>
</dbReference>
<evidence type="ECO:0000256" key="4">
    <source>
        <dbReference type="ARBA" id="ARBA00022553"/>
    </source>
</evidence>
<keyword evidence="6" id="KW-0547">Nucleotide-binding</keyword>
<feature type="transmembrane region" description="Helical" evidence="12">
    <location>
        <begin position="253"/>
        <end position="273"/>
    </location>
</feature>
<dbReference type="AlphaFoldDB" id="A0A2T5VF04"/>
<feature type="transmembrane region" description="Helical" evidence="12">
    <location>
        <begin position="866"/>
        <end position="885"/>
    </location>
</feature>
<keyword evidence="10 12" id="KW-1133">Transmembrane helix</keyword>
<dbReference type="EMBL" id="QAYG01000001">
    <property type="protein sequence ID" value="PTW62335.1"/>
    <property type="molecule type" value="Genomic_DNA"/>
</dbReference>
<dbReference type="SUPFAM" id="SSF81653">
    <property type="entry name" value="Calcium ATPase, transduction domain A"/>
    <property type="match status" value="1"/>
</dbReference>
<comment type="similarity">
    <text evidence="2">Belongs to the cation transport ATPase (P-type) (TC 3.A.3) family. Type IIA subfamily.</text>
</comment>
<evidence type="ECO:0000313" key="15">
    <source>
        <dbReference type="Proteomes" id="UP000244081"/>
    </source>
</evidence>
<dbReference type="InterPro" id="IPR018303">
    <property type="entry name" value="ATPase_P-typ_P_site"/>
</dbReference>
<dbReference type="SUPFAM" id="SSF56784">
    <property type="entry name" value="HAD-like"/>
    <property type="match status" value="1"/>
</dbReference>
<comment type="caution">
    <text evidence="14">The sequence shown here is derived from an EMBL/GenBank/DDBJ whole genome shotgun (WGS) entry which is preliminary data.</text>
</comment>
<keyword evidence="8" id="KW-0460">Magnesium</keyword>
<evidence type="ECO:0000256" key="9">
    <source>
        <dbReference type="ARBA" id="ARBA00022967"/>
    </source>
</evidence>
<name>A0A2T5VF04_9HYPH</name>
<organism evidence="14 15">
    <name type="scientific">Breoghania corrubedonensis</name>
    <dbReference type="NCBI Taxonomy" id="665038"/>
    <lineage>
        <taxon>Bacteria</taxon>
        <taxon>Pseudomonadati</taxon>
        <taxon>Pseudomonadota</taxon>
        <taxon>Alphaproteobacteria</taxon>
        <taxon>Hyphomicrobiales</taxon>
        <taxon>Stappiaceae</taxon>
        <taxon>Breoghania</taxon>
    </lineage>
</organism>
<evidence type="ECO:0000256" key="12">
    <source>
        <dbReference type="SAM" id="Phobius"/>
    </source>
</evidence>
<dbReference type="PANTHER" id="PTHR43294:SF21">
    <property type="entry name" value="CATION TRANSPORTING ATPASE"/>
    <property type="match status" value="1"/>
</dbReference>
<dbReference type="Pfam" id="PF13246">
    <property type="entry name" value="Cation_ATPase"/>
    <property type="match status" value="1"/>
</dbReference>
<reference evidence="14 15" key="1">
    <citation type="submission" date="2018-04" db="EMBL/GenBank/DDBJ databases">
        <title>Genomic Encyclopedia of Archaeal and Bacterial Type Strains, Phase II (KMG-II): from individual species to whole genera.</title>
        <authorList>
            <person name="Goeker M."/>
        </authorList>
    </citation>
    <scope>NUCLEOTIDE SEQUENCE [LARGE SCALE GENOMIC DNA]</scope>
    <source>
        <strain evidence="14 15">DSM 23382</strain>
    </source>
</reference>
<dbReference type="Gene3D" id="1.20.1110.10">
    <property type="entry name" value="Calcium-transporting ATPase, transmembrane domain"/>
    <property type="match status" value="1"/>
</dbReference>
<evidence type="ECO:0000259" key="13">
    <source>
        <dbReference type="SMART" id="SM00831"/>
    </source>
</evidence>
<dbReference type="Proteomes" id="UP000244081">
    <property type="component" value="Unassembled WGS sequence"/>
</dbReference>
<comment type="subcellular location">
    <subcellularLocation>
        <location evidence="1">Cell membrane</location>
        <topology evidence="1">Multi-pass membrane protein</topology>
    </subcellularLocation>
</comment>
<dbReference type="RefSeq" id="WP_107987921.1">
    <property type="nucleotide sequence ID" value="NZ_QAYG01000001.1"/>
</dbReference>
<keyword evidence="9" id="KW-1278">Translocase</keyword>
<dbReference type="GO" id="GO:0015662">
    <property type="term" value="F:P-type ion transporter activity"/>
    <property type="evidence" value="ECO:0007669"/>
    <property type="project" value="UniProtKB-ARBA"/>
</dbReference>
<dbReference type="SFLD" id="SFLDF00027">
    <property type="entry name" value="p-type_atpase"/>
    <property type="match status" value="1"/>
</dbReference>
<evidence type="ECO:0000256" key="3">
    <source>
        <dbReference type="ARBA" id="ARBA00022475"/>
    </source>
</evidence>
<evidence type="ECO:0000313" key="14">
    <source>
        <dbReference type="EMBL" id="PTW62335.1"/>
    </source>
</evidence>
<keyword evidence="7" id="KW-0067">ATP-binding</keyword>
<feature type="transmembrane region" description="Helical" evidence="12">
    <location>
        <begin position="279"/>
        <end position="308"/>
    </location>
</feature>
<keyword evidence="3" id="KW-1003">Cell membrane</keyword>
<dbReference type="InterPro" id="IPR004014">
    <property type="entry name" value="ATPase_P-typ_cation-transptr_N"/>
</dbReference>
<dbReference type="Pfam" id="PF00689">
    <property type="entry name" value="Cation_ATPase_C"/>
    <property type="match status" value="1"/>
</dbReference>
<dbReference type="PANTHER" id="PTHR43294">
    <property type="entry name" value="SODIUM/POTASSIUM-TRANSPORTING ATPASE SUBUNIT ALPHA"/>
    <property type="match status" value="1"/>
</dbReference>
<dbReference type="InterPro" id="IPR001757">
    <property type="entry name" value="P_typ_ATPase"/>
</dbReference>
<evidence type="ECO:0000256" key="8">
    <source>
        <dbReference type="ARBA" id="ARBA00022842"/>
    </source>
</evidence>
<dbReference type="OrthoDB" id="391538at2"/>
<sequence length="892" mass="93824">MIETVSPKADDWHALSSAEAARRLETSSTAGLSDEEASRRLEQAGPNRLAEVGRASNWVLLARQFKSALIAVLVAAAVLSAVVGETTDMVVILAIVVINGALGFLQEARAERALEALTRMLAPKAHVMRAGRALRISAEELVPGDLVLLGAGDTVPADLRLVSSVDLSVDESALTGESAAVAKGTEAVPAETILAERNCGAFMGTVVTNGHATGLVVATGMRTEFGRIAALAQSIDREETPLQRELGTLGRTLGALALAIAALVAVMGLLRGYPFEEMLLFGVSLAVAAVPEGLPAVVTVTLAIGVAAMARKRALMRRLVAAETLGAANVICTDKTGTLTRNEMTITRIELPGLSVEVEGSGYLPKGRFLKNGSPFDPADEPRLIALLETGLWCNATQMIEGENGPRPLGEATEAAFLVAGGKAGLAVDRSRICGEVSFTSARKRMSVLVREADGSVTLHVKGAPEIVLGLCSSTLEAGGARPIGDDDHVAITARFTALAEGGMRVLAVARRTLEHGVPAKLDESVETDLTLLGLVGIIDPPRAEVRDAMRLASEARISVVMITGDAAPTAAAIARSIGLAAERTVTGSEIDTMDDAALADALAQGAVFARAKPTDKIRIVEALQRSGHVAAMTGDGVNDAPALRQADVGIAMGIRGTDVARGASDMVLTDDNFASIIGAVEEGRRQYDNIRKFVGYLLSSNAGEVIGIFLAVLFGWPLLLLPIHIIWMNLVTDGPTALALGAEPAEEAVMRRPPRKPGSRLLGRGDWFRVTILGGYIALMAMALFREALATGASELHAQTLAFTAFVVLEKANAFNFRHLDDGPFSGLKRNPWLLVAIALALSLQVAVVHVPLFNDWFSTVPLTLLDWSLIALAAIPMVALGYLTRPLARR</sequence>
<keyword evidence="15" id="KW-1185">Reference proteome</keyword>
<evidence type="ECO:0000256" key="11">
    <source>
        <dbReference type="ARBA" id="ARBA00023136"/>
    </source>
</evidence>
<evidence type="ECO:0000256" key="7">
    <source>
        <dbReference type="ARBA" id="ARBA00022840"/>
    </source>
</evidence>